<dbReference type="OrthoDB" id="3546297at2759"/>
<evidence type="ECO:0000256" key="1">
    <source>
        <dbReference type="SAM" id="MobiDB-lite"/>
    </source>
</evidence>
<dbReference type="EMBL" id="KI912122">
    <property type="protein sequence ID" value="ETS73358.1"/>
    <property type="molecule type" value="Genomic_DNA"/>
</dbReference>
<dbReference type="AlphaFoldDB" id="W3WHI7"/>
<dbReference type="eggNOG" id="ENOG502RJ3Q">
    <property type="taxonomic scope" value="Eukaryota"/>
</dbReference>
<dbReference type="KEGG" id="pfy:PFICI_14963"/>
<feature type="region of interest" description="Disordered" evidence="1">
    <location>
        <begin position="1"/>
        <end position="25"/>
    </location>
</feature>
<name>W3WHI7_PESFW</name>
<accession>W3WHI7</accession>
<protein>
    <submittedName>
        <fullName evidence="2">Uncharacterized protein</fullName>
    </submittedName>
</protein>
<proteinExistence type="predicted"/>
<evidence type="ECO:0000313" key="3">
    <source>
        <dbReference type="Proteomes" id="UP000030651"/>
    </source>
</evidence>
<sequence length="298" mass="33783">MIDPVVLEPSQTDLEKGPDEEPSRLDADGVLQLIQSRPESITGNGQTELQSHQSIENIRPMSATFASFEPPVDLDLDDRWVFQHHKYGGLIWGIERKKEHALVQWFRSLCASGQVAAKSETDYTRPDSDHSFRVSLAEMQRIHLRKLQFKLVQHATKMRYRDYEPKDWEGDLKSYIDAMKDYDYMIERSKSLRDPFLVTGERNIDDFVIRTVFDRMDIDPGEFKSPISVSGPWEEDTAPIGGTRIASVSQTRLEATRDKIFMAITGEKGKDVMSATAAYAAVLVVFVDLNPQGPSATL</sequence>
<dbReference type="Proteomes" id="UP000030651">
    <property type="component" value="Unassembled WGS sequence"/>
</dbReference>
<organism evidence="2 3">
    <name type="scientific">Pestalotiopsis fici (strain W106-1 / CGMCC3.15140)</name>
    <dbReference type="NCBI Taxonomy" id="1229662"/>
    <lineage>
        <taxon>Eukaryota</taxon>
        <taxon>Fungi</taxon>
        <taxon>Dikarya</taxon>
        <taxon>Ascomycota</taxon>
        <taxon>Pezizomycotina</taxon>
        <taxon>Sordariomycetes</taxon>
        <taxon>Xylariomycetidae</taxon>
        <taxon>Amphisphaeriales</taxon>
        <taxon>Sporocadaceae</taxon>
        <taxon>Pestalotiopsis</taxon>
    </lineage>
</organism>
<feature type="compositionally biased region" description="Basic and acidic residues" evidence="1">
    <location>
        <begin position="13"/>
        <end position="25"/>
    </location>
</feature>
<dbReference type="RefSeq" id="XP_007841735.1">
    <property type="nucleotide sequence ID" value="XM_007843544.1"/>
</dbReference>
<evidence type="ECO:0000313" key="2">
    <source>
        <dbReference type="EMBL" id="ETS73358.1"/>
    </source>
</evidence>
<gene>
    <name evidence="2" type="ORF">PFICI_14963</name>
</gene>
<keyword evidence="3" id="KW-1185">Reference proteome</keyword>
<reference evidence="3" key="1">
    <citation type="journal article" date="2015" name="BMC Genomics">
        <title>Genomic and transcriptomic analysis of the endophytic fungus Pestalotiopsis fici reveals its lifestyle and high potential for synthesis of natural products.</title>
        <authorList>
            <person name="Wang X."/>
            <person name="Zhang X."/>
            <person name="Liu L."/>
            <person name="Xiang M."/>
            <person name="Wang W."/>
            <person name="Sun X."/>
            <person name="Che Y."/>
            <person name="Guo L."/>
            <person name="Liu G."/>
            <person name="Guo L."/>
            <person name="Wang C."/>
            <person name="Yin W.B."/>
            <person name="Stadler M."/>
            <person name="Zhang X."/>
            <person name="Liu X."/>
        </authorList>
    </citation>
    <scope>NUCLEOTIDE SEQUENCE [LARGE SCALE GENOMIC DNA]</scope>
    <source>
        <strain evidence="3">W106-1 / CGMCC3.15140</strain>
    </source>
</reference>
<dbReference type="HOGENOM" id="CLU_934167_0_0_1"/>
<dbReference type="GeneID" id="19279976"/>
<dbReference type="InParanoid" id="W3WHI7"/>